<dbReference type="STRING" id="157652.A0A371E4D1"/>
<dbReference type="SUPFAM" id="SSF53300">
    <property type="entry name" value="vWA-like"/>
    <property type="match status" value="1"/>
</dbReference>
<dbReference type="InterPro" id="IPR057427">
    <property type="entry name" value="WAV3_C"/>
</dbReference>
<dbReference type="Proteomes" id="UP000257109">
    <property type="component" value="Unassembled WGS sequence"/>
</dbReference>
<dbReference type="Gene3D" id="3.30.40.10">
    <property type="entry name" value="Zinc/RING finger domain, C3HC4 (zinc finger)"/>
    <property type="match status" value="1"/>
</dbReference>
<evidence type="ECO:0008006" key="7">
    <source>
        <dbReference type="Google" id="ProtNLM"/>
    </source>
</evidence>
<dbReference type="PANTHER" id="PTHR10579">
    <property type="entry name" value="CALCIUM-ACTIVATED CHLORIDE CHANNEL REGULATOR"/>
    <property type="match status" value="1"/>
</dbReference>
<keyword evidence="1" id="KW-0862">Zinc</keyword>
<sequence>MGSGWRRAFCTSDPESTIQTKHSTQSPTPSPRSCVRLAFLSTPSLHHHHQQQPLSSTPTTSRSTEPPNFSPGFLNKTKSNPTSPLSPKLNLSLFRNSFKFRSTCGICSNSVKTGQGTAIYTAECGHAFHFPCVVSHARSHVCPVCDATWNDVPFQQNDVVVNTVQTEKQPTRHHSVSFTSYDDDEPLPSPLTCSTQIAPIPEADENTEEEENDDVAEFPGFFANPKPQSSLRQNDSGDTRSVRVKLMPECAVISVSQSHETRALVLRVKAPPLPSPLRRRRPPMDLVTVLDVSNSMSGAKLHMLKRAMRLVISSLGAADRLAVVASSANSKRLLPLMRMTAQGQRAARRVVDRLMCGEGNNVGEEAVKKAAKVLEDRRVRNPLARILLLSDGHDNNNSNQRKFLSHVSSMSSIRFDCIEVPVYSFGFETKKPGSIHEPLDDFAQYVDRTLSVAVKDLRIQLGFSAPAEIRAVYSCSGGPTALSSSAARLGDLYAEEEKELLVEVRVPASASGTHHVMRVQCIKKDPACQEFVYGAEHAFTVVPPKSTASVCGGRVERLRNVFITSRAVAESRRLAKHNEFSSAHHLLASARALLAQFGSAEEYVRGLEAELAELRWRKQKQETVVIGRRREEREARLVDESSEALTPTSAWRAAEKLAKMAMMKKSLNKVSDLHGFENARF</sequence>
<protein>
    <recommendedName>
        <fullName evidence="7">E3 ubiquitin-protein ligase WAV3</fullName>
    </recommendedName>
</protein>
<reference evidence="5" key="1">
    <citation type="submission" date="2018-05" db="EMBL/GenBank/DDBJ databases">
        <title>Draft genome of Mucuna pruriens seed.</title>
        <authorList>
            <person name="Nnadi N.E."/>
            <person name="Vos R."/>
            <person name="Hasami M.H."/>
            <person name="Devisetty U.K."/>
            <person name="Aguiy J.C."/>
        </authorList>
    </citation>
    <scope>NUCLEOTIDE SEQUENCE [LARGE SCALE GENOMIC DNA]</scope>
    <source>
        <strain evidence="5">JCA_2017</strain>
    </source>
</reference>
<name>A0A371E4D1_MUCPR</name>
<dbReference type="AlphaFoldDB" id="A0A371E4D1"/>
<evidence type="ECO:0000259" key="4">
    <source>
        <dbReference type="PROSITE" id="PS50234"/>
    </source>
</evidence>
<dbReference type="OrthoDB" id="687730at2759"/>
<evidence type="ECO:0000256" key="1">
    <source>
        <dbReference type="PROSITE-ProRule" id="PRU00175"/>
    </source>
</evidence>
<feature type="region of interest" description="Disordered" evidence="2">
    <location>
        <begin position="46"/>
        <end position="86"/>
    </location>
</feature>
<dbReference type="PANTHER" id="PTHR10579:SF55">
    <property type="entry name" value="E3 UBIQUITIN-PROTEIN LIGASE WAV3"/>
    <property type="match status" value="1"/>
</dbReference>
<dbReference type="InterPro" id="IPR002035">
    <property type="entry name" value="VWF_A"/>
</dbReference>
<feature type="compositionally biased region" description="Low complexity" evidence="2">
    <location>
        <begin position="51"/>
        <end position="67"/>
    </location>
</feature>
<feature type="compositionally biased region" description="Acidic residues" evidence="2">
    <location>
        <begin position="204"/>
        <end position="216"/>
    </location>
</feature>
<proteinExistence type="predicted"/>
<feature type="region of interest" description="Disordered" evidence="2">
    <location>
        <begin position="204"/>
        <end position="240"/>
    </location>
</feature>
<dbReference type="InterPro" id="IPR013083">
    <property type="entry name" value="Znf_RING/FYVE/PHD"/>
</dbReference>
<dbReference type="Pfam" id="PF25243">
    <property type="entry name" value="WAV3_C"/>
    <property type="match status" value="1"/>
</dbReference>
<comment type="caution">
    <text evidence="5">The sequence shown here is derived from an EMBL/GenBank/DDBJ whole genome shotgun (WGS) entry which is preliminary data.</text>
</comment>
<dbReference type="EMBL" id="QJKJ01016513">
    <property type="protein sequence ID" value="RDX60884.1"/>
    <property type="molecule type" value="Genomic_DNA"/>
</dbReference>
<dbReference type="Pfam" id="PF17123">
    <property type="entry name" value="zf-RING_11"/>
    <property type="match status" value="1"/>
</dbReference>
<gene>
    <name evidence="5" type="ORF">CR513_60937</name>
</gene>
<keyword evidence="1" id="KW-0863">Zinc-finger</keyword>
<dbReference type="Gene3D" id="3.40.50.410">
    <property type="entry name" value="von Willebrand factor, type A domain"/>
    <property type="match status" value="1"/>
</dbReference>
<dbReference type="InterPro" id="IPR051266">
    <property type="entry name" value="CLCR"/>
</dbReference>
<dbReference type="InterPro" id="IPR036465">
    <property type="entry name" value="vWFA_dom_sf"/>
</dbReference>
<feature type="domain" description="RING-type" evidence="3">
    <location>
        <begin position="104"/>
        <end position="146"/>
    </location>
</feature>
<accession>A0A371E4D1</accession>
<dbReference type="Pfam" id="PF13519">
    <property type="entry name" value="VWA_2"/>
    <property type="match status" value="1"/>
</dbReference>
<organism evidence="5 6">
    <name type="scientific">Mucuna pruriens</name>
    <name type="common">Velvet bean</name>
    <name type="synonym">Dolichos pruriens</name>
    <dbReference type="NCBI Taxonomy" id="157652"/>
    <lineage>
        <taxon>Eukaryota</taxon>
        <taxon>Viridiplantae</taxon>
        <taxon>Streptophyta</taxon>
        <taxon>Embryophyta</taxon>
        <taxon>Tracheophyta</taxon>
        <taxon>Spermatophyta</taxon>
        <taxon>Magnoliopsida</taxon>
        <taxon>eudicotyledons</taxon>
        <taxon>Gunneridae</taxon>
        <taxon>Pentapetalae</taxon>
        <taxon>rosids</taxon>
        <taxon>fabids</taxon>
        <taxon>Fabales</taxon>
        <taxon>Fabaceae</taxon>
        <taxon>Papilionoideae</taxon>
        <taxon>50 kb inversion clade</taxon>
        <taxon>NPAAA clade</taxon>
        <taxon>indigoferoid/millettioid clade</taxon>
        <taxon>Phaseoleae</taxon>
        <taxon>Mucuna</taxon>
    </lineage>
</organism>
<evidence type="ECO:0000313" key="5">
    <source>
        <dbReference type="EMBL" id="RDX60884.1"/>
    </source>
</evidence>
<keyword evidence="1" id="KW-0479">Metal-binding</keyword>
<keyword evidence="6" id="KW-1185">Reference proteome</keyword>
<dbReference type="PROSITE" id="PS50234">
    <property type="entry name" value="VWFA"/>
    <property type="match status" value="1"/>
</dbReference>
<dbReference type="PROSITE" id="PS50089">
    <property type="entry name" value="ZF_RING_2"/>
    <property type="match status" value="1"/>
</dbReference>
<feature type="region of interest" description="Disordered" evidence="2">
    <location>
        <begin position="1"/>
        <end position="32"/>
    </location>
</feature>
<dbReference type="SMART" id="SM00184">
    <property type="entry name" value="RING"/>
    <property type="match status" value="1"/>
</dbReference>
<dbReference type="SUPFAM" id="SSF57850">
    <property type="entry name" value="RING/U-box"/>
    <property type="match status" value="1"/>
</dbReference>
<feature type="domain" description="VWFA" evidence="4">
    <location>
        <begin position="285"/>
        <end position="469"/>
    </location>
</feature>
<evidence type="ECO:0000313" key="6">
    <source>
        <dbReference type="Proteomes" id="UP000257109"/>
    </source>
</evidence>
<dbReference type="GO" id="GO:0008270">
    <property type="term" value="F:zinc ion binding"/>
    <property type="evidence" value="ECO:0007669"/>
    <property type="project" value="UniProtKB-KW"/>
</dbReference>
<evidence type="ECO:0000256" key="2">
    <source>
        <dbReference type="SAM" id="MobiDB-lite"/>
    </source>
</evidence>
<feature type="non-terminal residue" evidence="5">
    <location>
        <position position="681"/>
    </location>
</feature>
<dbReference type="InterPro" id="IPR001841">
    <property type="entry name" value="Znf_RING"/>
</dbReference>
<feature type="compositionally biased region" description="Polar residues" evidence="2">
    <location>
        <begin position="76"/>
        <end position="85"/>
    </location>
</feature>
<evidence type="ECO:0000259" key="3">
    <source>
        <dbReference type="PROSITE" id="PS50089"/>
    </source>
</evidence>
<feature type="compositionally biased region" description="Polar residues" evidence="2">
    <location>
        <begin position="13"/>
        <end position="27"/>
    </location>
</feature>
<feature type="region of interest" description="Disordered" evidence="2">
    <location>
        <begin position="166"/>
        <end position="187"/>
    </location>
</feature>
<dbReference type="SMART" id="SM00327">
    <property type="entry name" value="VWA"/>
    <property type="match status" value="1"/>
</dbReference>